<feature type="region of interest" description="Disordered" evidence="1">
    <location>
        <begin position="210"/>
        <end position="317"/>
    </location>
</feature>
<organism evidence="2 3">
    <name type="scientific">Paraphaeosphaeria minitans</name>
    <dbReference type="NCBI Taxonomy" id="565426"/>
    <lineage>
        <taxon>Eukaryota</taxon>
        <taxon>Fungi</taxon>
        <taxon>Dikarya</taxon>
        <taxon>Ascomycota</taxon>
        <taxon>Pezizomycotina</taxon>
        <taxon>Dothideomycetes</taxon>
        <taxon>Pleosporomycetidae</taxon>
        <taxon>Pleosporales</taxon>
        <taxon>Massarineae</taxon>
        <taxon>Didymosphaeriaceae</taxon>
        <taxon>Paraphaeosphaeria</taxon>
    </lineage>
</organism>
<accession>A0A9P6G7R3</accession>
<evidence type="ECO:0000256" key="1">
    <source>
        <dbReference type="SAM" id="MobiDB-lite"/>
    </source>
</evidence>
<feature type="compositionally biased region" description="Polar residues" evidence="1">
    <location>
        <begin position="256"/>
        <end position="269"/>
    </location>
</feature>
<feature type="region of interest" description="Disordered" evidence="1">
    <location>
        <begin position="172"/>
        <end position="196"/>
    </location>
</feature>
<proteinExistence type="predicted"/>
<dbReference type="AlphaFoldDB" id="A0A9P6G7R3"/>
<reference evidence="2" key="1">
    <citation type="journal article" date="2020" name="Mol. Plant Microbe Interact.">
        <title>Genome Sequence of the Biocontrol Agent Coniothyrium minitans strain Conio (IMI 134523).</title>
        <authorList>
            <person name="Patel D."/>
            <person name="Shittu T.A."/>
            <person name="Baroncelli R."/>
            <person name="Muthumeenakshi S."/>
            <person name="Osborne T.H."/>
            <person name="Janganan T.K."/>
            <person name="Sreenivasaprasad S."/>
        </authorList>
    </citation>
    <scope>NUCLEOTIDE SEQUENCE</scope>
    <source>
        <strain evidence="2">Conio</strain>
    </source>
</reference>
<sequence length="699" mass="74672">MPPTTTNVSHRLRPRLTTPLGDRKKVLLPDTLSASLGQVTSKHRFSASTAPVQAVGALHILQDKGHDANPALAGLINDGVVAPDDADLAKELIATAPSNKYLEKVLTTVAQLEGDAPSVALAGNLSELDFGPYTCVLSAYLNIRPSGSDTQVDNFFTSSVHDAPRAVRTALGSLDTPMPQPEFAARDPISETPLHGALRGDDLATMLDEMGLHDTPNHHGASAPSDLSSPSEARKAAVSQSLALSQHPFPNPPATEESSTTGVSASDRTPPTRPSRAKASVKQTAAAAAHHDPTTPEARSRPDGALAPQNSRLPTLTGKSDYEVHSFQYCFPFLDTLATTVLSLAARPDGILQLRKDAKQEIPVASLELKPVKRASQRAPIRREEQAQLASLVYQYPLAPSASPSDELSDIFTTRPASAANTTANGKQHTRVMFGFNHDEFFVEVATFSDGWVQYITDMRSPVYDEDKTTEEDFAHVREHGPFEIGKKNHMDAFGQIYMAVNLSILRTTASGRELLQTLQDAVAQRKADMIPDGGDLVARRSCGLGRGVCRPPEDGVRQGSVQALRSRDQGGDSVRGTHGCGWLLAAPQEEAVERSYTDALVVNTVEILQAWDSCNRGTSAVATDGARHELLCTVTLTSIDGVGSKFEERERAECALHPSASPGSSMEDATARHQVCGGVAQDSLAALSIAGGSRVEYI</sequence>
<evidence type="ECO:0000313" key="3">
    <source>
        <dbReference type="Proteomes" id="UP000756921"/>
    </source>
</evidence>
<name>A0A9P6G7R3_9PLEO</name>
<feature type="compositionally biased region" description="Basic and acidic residues" evidence="1">
    <location>
        <begin position="289"/>
        <end position="302"/>
    </location>
</feature>
<dbReference type="Proteomes" id="UP000756921">
    <property type="component" value="Unassembled WGS sequence"/>
</dbReference>
<dbReference type="EMBL" id="WJXW01000016">
    <property type="protein sequence ID" value="KAF9729380.1"/>
    <property type="molecule type" value="Genomic_DNA"/>
</dbReference>
<gene>
    <name evidence="2" type="ORF">PMIN01_12244</name>
</gene>
<evidence type="ECO:0000313" key="2">
    <source>
        <dbReference type="EMBL" id="KAF9729380.1"/>
    </source>
</evidence>
<keyword evidence="3" id="KW-1185">Reference proteome</keyword>
<protein>
    <submittedName>
        <fullName evidence="2">Uncharacterized protein</fullName>
    </submittedName>
</protein>
<feature type="compositionally biased region" description="Polar residues" evidence="1">
    <location>
        <begin position="308"/>
        <end position="317"/>
    </location>
</feature>
<dbReference type="OrthoDB" id="3508621at2759"/>
<comment type="caution">
    <text evidence="2">The sequence shown here is derived from an EMBL/GenBank/DDBJ whole genome shotgun (WGS) entry which is preliminary data.</text>
</comment>